<dbReference type="AlphaFoldDB" id="A0A6H2A0J8"/>
<name>A0A6H2A0J8_9ZZZZ</name>
<keyword evidence="1" id="KW-1133">Transmembrane helix</keyword>
<keyword evidence="1" id="KW-0812">Transmembrane</keyword>
<feature type="transmembrane region" description="Helical" evidence="1">
    <location>
        <begin position="20"/>
        <end position="46"/>
    </location>
</feature>
<accession>A0A6H2A0J8</accession>
<evidence type="ECO:0008006" key="3">
    <source>
        <dbReference type="Google" id="ProtNLM"/>
    </source>
</evidence>
<reference evidence="2" key="1">
    <citation type="submission" date="2020-03" db="EMBL/GenBank/DDBJ databases">
        <title>The deep terrestrial virosphere.</title>
        <authorList>
            <person name="Holmfeldt K."/>
            <person name="Nilsson E."/>
            <person name="Simone D."/>
            <person name="Lopez-Fernandez M."/>
            <person name="Wu X."/>
            <person name="de Brujin I."/>
            <person name="Lundin D."/>
            <person name="Andersson A."/>
            <person name="Bertilsson S."/>
            <person name="Dopson M."/>
        </authorList>
    </citation>
    <scope>NUCLEOTIDE SEQUENCE</scope>
    <source>
        <strain evidence="2">TM448A03437</strain>
    </source>
</reference>
<gene>
    <name evidence="2" type="ORF">TM448A03437_0008</name>
</gene>
<proteinExistence type="predicted"/>
<sequence>MNFLKILYKLLENVTSYKIWLMAATFYLLLRGVISLNGWEWVLFVFTMAGARVSEYLVNKKNGNGG</sequence>
<evidence type="ECO:0000313" key="2">
    <source>
        <dbReference type="EMBL" id="QJA53344.1"/>
    </source>
</evidence>
<evidence type="ECO:0000256" key="1">
    <source>
        <dbReference type="SAM" id="Phobius"/>
    </source>
</evidence>
<keyword evidence="1" id="KW-0472">Membrane</keyword>
<dbReference type="EMBL" id="MT144414">
    <property type="protein sequence ID" value="QJA53344.1"/>
    <property type="molecule type" value="Genomic_DNA"/>
</dbReference>
<organism evidence="2">
    <name type="scientific">viral metagenome</name>
    <dbReference type="NCBI Taxonomy" id="1070528"/>
    <lineage>
        <taxon>unclassified sequences</taxon>
        <taxon>metagenomes</taxon>
        <taxon>organismal metagenomes</taxon>
    </lineage>
</organism>
<protein>
    <recommendedName>
        <fullName evidence="3">Holin</fullName>
    </recommendedName>
</protein>